<keyword evidence="2" id="KW-0472">Membrane</keyword>
<dbReference type="SUPFAM" id="SSF56300">
    <property type="entry name" value="Metallo-dependent phosphatases"/>
    <property type="match status" value="1"/>
</dbReference>
<evidence type="ECO:0000256" key="2">
    <source>
        <dbReference type="SAM" id="Phobius"/>
    </source>
</evidence>
<accession>W1VK90</accession>
<keyword evidence="2" id="KW-1133">Transmembrane helix</keyword>
<keyword evidence="2" id="KW-0812">Transmembrane</keyword>
<dbReference type="PATRIC" id="fig|1403939.3.peg.551"/>
<feature type="transmembrane region" description="Helical" evidence="2">
    <location>
        <begin position="181"/>
        <end position="202"/>
    </location>
</feature>
<name>W1VK90_9ACTO</name>
<comment type="caution">
    <text evidence="3">The sequence shown here is derived from an EMBL/GenBank/DDBJ whole genome shotgun (WGS) entry which is preliminary data.</text>
</comment>
<dbReference type="AlphaFoldDB" id="W1VK90"/>
<evidence type="ECO:0000313" key="4">
    <source>
        <dbReference type="Proteomes" id="UP000018852"/>
    </source>
</evidence>
<gene>
    <name evidence="3" type="ORF">Q605_AUC00370G0002</name>
</gene>
<feature type="compositionally biased region" description="Low complexity" evidence="1">
    <location>
        <begin position="10"/>
        <end position="20"/>
    </location>
</feature>
<organism evidence="3 4">
    <name type="scientific">Actinomyces urogenitalis DORA_12</name>
    <dbReference type="NCBI Taxonomy" id="1403939"/>
    <lineage>
        <taxon>Bacteria</taxon>
        <taxon>Bacillati</taxon>
        <taxon>Actinomycetota</taxon>
        <taxon>Actinomycetes</taxon>
        <taxon>Actinomycetales</taxon>
        <taxon>Actinomycetaceae</taxon>
        <taxon>Actinomyces</taxon>
    </lineage>
</organism>
<sequence length="638" mass="65900">MTSTLRSDAEPSSQQPASQSTGAHQDRRARARAAVHTLTCPLARAHQARRRWWSSRTVAFRKVTRTLVLLAVTAVLSVAIGLVTASASSPIGPHTARWSTTLDSQITLDLGPLGQASLDSPAGVIGVEVVLGEIPAESTSTQVDASTLGQTLSTDASSYVSLVSHPDLTVKAGLRALLADAVRRAGLVASLVLCLVAVGRLATSGRLRDSLLASMRHGMATGLAAVTAVGTVLALLVPALGTHTSTGTTLSVLAGTPLEGARLSGRLADVVQAYGPKVREVIDDNEAFYAKAGANMTAAWQASQEVDGLVDVTVADAAVDTQALRAQADALVAKQLDDLPSPQPGASELTGGKAQETATAQATQAPLVTGGLAVREHVATTAVLSTDLHCNLDMITLAGQLDRLAGAQVHLDDGDLTMTGSNPEQLCVDALTSAVPRGVARVATIGNHDSDETGQQLRSRGWTVTDGTVQEVGGLRVLGDVDANRTPAGRNYQRGQENSEQIGQRLAEVSCEPGSDVDLVLIHQPYTFSPLISSGCAPLLVAGHSHQEYGMSVSEGAQGPVAQLRAGAGLGGTSVGKLKSDAYLHVLAFDEEGRLLGWRAVTIHTDASVTVGAWNEVPPVGTSWQGASQAALEIVSGD</sequence>
<dbReference type="Proteomes" id="UP000018852">
    <property type="component" value="Unassembled WGS sequence"/>
</dbReference>
<feature type="transmembrane region" description="Helical" evidence="2">
    <location>
        <begin position="223"/>
        <end position="241"/>
    </location>
</feature>
<feature type="transmembrane region" description="Helical" evidence="2">
    <location>
        <begin position="66"/>
        <end position="87"/>
    </location>
</feature>
<dbReference type="EMBL" id="AZLV01000370">
    <property type="protein sequence ID" value="ETJ06136.1"/>
    <property type="molecule type" value="Genomic_DNA"/>
</dbReference>
<proteinExistence type="predicted"/>
<reference evidence="3 4" key="1">
    <citation type="submission" date="2013-12" db="EMBL/GenBank/DDBJ databases">
        <title>A Varibaculum cambriense genome reconstructed from a premature infant gut community with otherwise low bacterial novelty that shifts toward anaerobic metabolism during the third week of life.</title>
        <authorList>
            <person name="Brown C.T."/>
            <person name="Sharon I."/>
            <person name="Thomas B.C."/>
            <person name="Castelle C.J."/>
            <person name="Morowitz M.J."/>
            <person name="Banfield J.F."/>
        </authorList>
    </citation>
    <scope>NUCLEOTIDE SEQUENCE [LARGE SCALE GENOMIC DNA]</scope>
    <source>
        <strain evidence="4">DORA_12</strain>
    </source>
</reference>
<protein>
    <submittedName>
        <fullName evidence="3">Uncharacterized protein</fullName>
    </submittedName>
</protein>
<feature type="region of interest" description="Disordered" evidence="1">
    <location>
        <begin position="1"/>
        <end position="31"/>
    </location>
</feature>
<evidence type="ECO:0000313" key="3">
    <source>
        <dbReference type="EMBL" id="ETJ06136.1"/>
    </source>
</evidence>
<evidence type="ECO:0000256" key="1">
    <source>
        <dbReference type="SAM" id="MobiDB-lite"/>
    </source>
</evidence>
<dbReference type="InterPro" id="IPR029052">
    <property type="entry name" value="Metallo-depent_PP-like"/>
</dbReference>